<dbReference type="Gene3D" id="3.30.420.10">
    <property type="entry name" value="Ribonuclease H-like superfamily/Ribonuclease H"/>
    <property type="match status" value="1"/>
</dbReference>
<dbReference type="InterPro" id="IPR038717">
    <property type="entry name" value="Tc1-like_DDE_dom"/>
</dbReference>
<reference evidence="2" key="1">
    <citation type="submission" date="2023-03" db="EMBL/GenBank/DDBJ databases">
        <title>Electrophorus voltai genome.</title>
        <authorList>
            <person name="Bian C."/>
        </authorList>
    </citation>
    <scope>NUCLEOTIDE SEQUENCE</scope>
    <source>
        <strain evidence="2">CB-2022</strain>
        <tissue evidence="2">Muscle</tissue>
    </source>
</reference>
<sequence>MVEGPCKFEAAFLQIEEEYHWSQFFLQQDNEPKHTADVIKNYLQRKEKQEILEVMVWPPQSPDLNIIQSVWDYMRRQKDLRKPTSTEDLFSKMFGTTYQPSSFKNCVQVYLEELMLF</sequence>
<evidence type="ECO:0000313" key="3">
    <source>
        <dbReference type="Proteomes" id="UP001239994"/>
    </source>
</evidence>
<dbReference type="EMBL" id="JAROKS010000017">
    <property type="protein sequence ID" value="KAK1794182.1"/>
    <property type="molecule type" value="Genomic_DNA"/>
</dbReference>
<dbReference type="InterPro" id="IPR036397">
    <property type="entry name" value="RNaseH_sf"/>
</dbReference>
<feature type="domain" description="Tc1-like transposase DDE" evidence="1">
    <location>
        <begin position="8"/>
        <end position="87"/>
    </location>
</feature>
<evidence type="ECO:0000313" key="2">
    <source>
        <dbReference type="EMBL" id="KAK1794182.1"/>
    </source>
</evidence>
<organism evidence="2 3">
    <name type="scientific">Electrophorus voltai</name>
    <dbReference type="NCBI Taxonomy" id="2609070"/>
    <lineage>
        <taxon>Eukaryota</taxon>
        <taxon>Metazoa</taxon>
        <taxon>Chordata</taxon>
        <taxon>Craniata</taxon>
        <taxon>Vertebrata</taxon>
        <taxon>Euteleostomi</taxon>
        <taxon>Actinopterygii</taxon>
        <taxon>Neopterygii</taxon>
        <taxon>Teleostei</taxon>
        <taxon>Ostariophysi</taxon>
        <taxon>Gymnotiformes</taxon>
        <taxon>Gymnotoidei</taxon>
        <taxon>Gymnotidae</taxon>
        <taxon>Electrophorus</taxon>
    </lineage>
</organism>
<dbReference type="AlphaFoldDB" id="A0AAD8Z7Z6"/>
<protein>
    <recommendedName>
        <fullName evidence="1">Tc1-like transposase DDE domain-containing protein</fullName>
    </recommendedName>
</protein>
<evidence type="ECO:0000259" key="1">
    <source>
        <dbReference type="Pfam" id="PF13358"/>
    </source>
</evidence>
<proteinExistence type="predicted"/>
<gene>
    <name evidence="2" type="ORF">P4O66_011080</name>
</gene>
<comment type="caution">
    <text evidence="2">The sequence shown here is derived from an EMBL/GenBank/DDBJ whole genome shotgun (WGS) entry which is preliminary data.</text>
</comment>
<dbReference type="GO" id="GO:0003676">
    <property type="term" value="F:nucleic acid binding"/>
    <property type="evidence" value="ECO:0007669"/>
    <property type="project" value="InterPro"/>
</dbReference>
<name>A0AAD8Z7Z6_9TELE</name>
<accession>A0AAD8Z7Z6</accession>
<dbReference type="Proteomes" id="UP001239994">
    <property type="component" value="Unassembled WGS sequence"/>
</dbReference>
<keyword evidence="3" id="KW-1185">Reference proteome</keyword>
<dbReference type="Pfam" id="PF13358">
    <property type="entry name" value="DDE_3"/>
    <property type="match status" value="1"/>
</dbReference>